<dbReference type="AlphaFoldDB" id="Q7MC47"/>
<dbReference type="PANTHER" id="PTHR35579:SF3">
    <property type="entry name" value="CRISPR SYSTEM CMS ENDORIBONUCLEASE CSM3"/>
    <property type="match status" value="1"/>
</dbReference>
<dbReference type="InterPro" id="IPR052216">
    <property type="entry name" value="CRISPR_Csm3_endoribonuclease"/>
</dbReference>
<dbReference type="PANTHER" id="PTHR35579">
    <property type="entry name" value="CRISPR SYSTEM CMS ENDORIBONUCLEASE CSM3"/>
    <property type="match status" value="1"/>
</dbReference>
<dbReference type="RefSeq" id="WP_011152746.1">
    <property type="nucleotide sequence ID" value="NC_005140.1"/>
</dbReference>
<evidence type="ECO:0000313" key="4">
    <source>
        <dbReference type="Proteomes" id="UP000002675"/>
    </source>
</evidence>
<dbReference type="PATRIC" id="fig|196600.6.peg.4674"/>
<evidence type="ECO:0000259" key="2">
    <source>
        <dbReference type="Pfam" id="PF03787"/>
    </source>
</evidence>
<dbReference type="Pfam" id="PF03787">
    <property type="entry name" value="RAMPs"/>
    <property type="match status" value="1"/>
</dbReference>
<dbReference type="EMBL" id="BA000038">
    <property type="protein sequence ID" value="BAC97566.1"/>
    <property type="molecule type" value="Genomic_DNA"/>
</dbReference>
<dbReference type="KEGG" id="vvy:VVA1540"/>
<keyword evidence="1" id="KW-0051">Antiviral defense</keyword>
<protein>
    <recommendedName>
        <fullName evidence="2">CRISPR type III-associated protein domain-containing protein</fullName>
    </recommendedName>
</protein>
<evidence type="ECO:0000313" key="3">
    <source>
        <dbReference type="EMBL" id="BAC97566.1"/>
    </source>
</evidence>
<accession>Q7MC47</accession>
<feature type="domain" description="CRISPR type III-associated protein" evidence="2">
    <location>
        <begin position="7"/>
        <end position="188"/>
    </location>
</feature>
<dbReference type="InterPro" id="IPR005537">
    <property type="entry name" value="RAMP_III_fam"/>
</dbReference>
<sequence length="200" mass="22280">MKSYQVTIDIHSEWHVGSGEEGGTYADALVLKNPHNLPFLPGKALKGLFRDSFLVAHDNRWFGGELTTEAIELLFGHQGQVEHTHGALSFSNAELSSEESAYFELYPEHTRHCYRVHFSTAINGQTGVAKQTSLRAMEVAIPLRLYARIELDDQRLDSRMQQQVNEWLEMCSTLILGLGAKRTRGLGQATVSIEPVGVQG</sequence>
<proteinExistence type="predicted"/>
<dbReference type="GO" id="GO:0051607">
    <property type="term" value="P:defense response to virus"/>
    <property type="evidence" value="ECO:0007669"/>
    <property type="project" value="UniProtKB-KW"/>
</dbReference>
<dbReference type="Proteomes" id="UP000002675">
    <property type="component" value="Chromosome II"/>
</dbReference>
<evidence type="ECO:0000256" key="1">
    <source>
        <dbReference type="ARBA" id="ARBA00023118"/>
    </source>
</evidence>
<name>Q7MC47_VIBVY</name>
<dbReference type="CDD" id="cd09726">
    <property type="entry name" value="RAMP_I_III"/>
    <property type="match status" value="1"/>
</dbReference>
<gene>
    <name evidence="3" type="ordered locus">VVA1540</name>
</gene>
<organism evidence="3 4">
    <name type="scientific">Vibrio vulnificus (strain YJ016)</name>
    <dbReference type="NCBI Taxonomy" id="196600"/>
    <lineage>
        <taxon>Bacteria</taxon>
        <taxon>Pseudomonadati</taxon>
        <taxon>Pseudomonadota</taxon>
        <taxon>Gammaproteobacteria</taxon>
        <taxon>Vibrionales</taxon>
        <taxon>Vibrionaceae</taxon>
        <taxon>Vibrio</taxon>
    </lineage>
</organism>
<dbReference type="HOGENOM" id="CLU_121969_0_0_6"/>
<reference evidence="3 4" key="1">
    <citation type="journal article" date="2003" name="Genome Res.">
        <title>Comparative genome analysis of Vibrio vulnificus, a marine pathogen.</title>
        <authorList>
            <person name="Chen C.Y."/>
            <person name="Wu K.M."/>
            <person name="Chang Y.C."/>
            <person name="Chang C.H."/>
            <person name="Tsai H.C."/>
            <person name="Liao T.L."/>
            <person name="Liu Y.M."/>
            <person name="Chen H.J."/>
            <person name="Shen A.B."/>
            <person name="Li J.C."/>
            <person name="Su T.L."/>
            <person name="Shao C.P."/>
            <person name="Lee C.T."/>
            <person name="Hor L.I."/>
            <person name="Tsai S.F."/>
        </authorList>
    </citation>
    <scope>NUCLEOTIDE SEQUENCE [LARGE SCALE GENOMIC DNA]</scope>
    <source>
        <strain evidence="3 4">YJ016</strain>
    </source>
</reference>